<name>A0AA40K953_9PEZI</name>
<proteinExistence type="predicted"/>
<dbReference type="GO" id="GO:0016788">
    <property type="term" value="F:hydrolase activity, acting on ester bonds"/>
    <property type="evidence" value="ECO:0007669"/>
    <property type="project" value="TreeGrafter"/>
</dbReference>
<accession>A0AA40K953</accession>
<comment type="caution">
    <text evidence="3">The sequence shown here is derived from an EMBL/GenBank/DDBJ whole genome shotgun (WGS) entry which is preliminary data.</text>
</comment>
<dbReference type="InterPro" id="IPR029052">
    <property type="entry name" value="Metallo-depent_PP-like"/>
</dbReference>
<dbReference type="AlphaFoldDB" id="A0AA40K953"/>
<feature type="domain" description="Calcineurin-like phosphoesterase" evidence="2">
    <location>
        <begin position="46"/>
        <end position="133"/>
    </location>
</feature>
<dbReference type="EMBL" id="JAUKUD010000003">
    <property type="protein sequence ID" value="KAK0750062.1"/>
    <property type="molecule type" value="Genomic_DNA"/>
</dbReference>
<dbReference type="SUPFAM" id="SSF56300">
    <property type="entry name" value="Metallo-dependent phosphatases"/>
    <property type="match status" value="1"/>
</dbReference>
<dbReference type="PANTHER" id="PTHR32440">
    <property type="entry name" value="PHOSPHATASE DCR2-RELATED-RELATED"/>
    <property type="match status" value="1"/>
</dbReference>
<dbReference type="PANTHER" id="PTHR32440:SF11">
    <property type="entry name" value="METALLOPHOSPHOESTERASE DOMAIN-CONTAINING PROTEIN"/>
    <property type="match status" value="1"/>
</dbReference>
<feature type="signal peptide" evidence="1">
    <location>
        <begin position="1"/>
        <end position="15"/>
    </location>
</feature>
<dbReference type="GO" id="GO:0005737">
    <property type="term" value="C:cytoplasm"/>
    <property type="evidence" value="ECO:0007669"/>
    <property type="project" value="TreeGrafter"/>
</dbReference>
<keyword evidence="1" id="KW-0732">Signal</keyword>
<evidence type="ECO:0000256" key="1">
    <source>
        <dbReference type="SAM" id="SignalP"/>
    </source>
</evidence>
<protein>
    <submittedName>
        <fullName evidence="3">Metallo-dependent phosphatase-like protein</fullName>
    </submittedName>
</protein>
<evidence type="ECO:0000313" key="4">
    <source>
        <dbReference type="Proteomes" id="UP001172155"/>
    </source>
</evidence>
<dbReference type="CDD" id="cd07383">
    <property type="entry name" value="MPP_Dcr2"/>
    <property type="match status" value="1"/>
</dbReference>
<feature type="chain" id="PRO_5041273863" evidence="1">
    <location>
        <begin position="16"/>
        <end position="413"/>
    </location>
</feature>
<reference evidence="3" key="1">
    <citation type="submission" date="2023-06" db="EMBL/GenBank/DDBJ databases">
        <title>Genome-scale phylogeny and comparative genomics of the fungal order Sordariales.</title>
        <authorList>
            <consortium name="Lawrence Berkeley National Laboratory"/>
            <person name="Hensen N."/>
            <person name="Bonometti L."/>
            <person name="Westerberg I."/>
            <person name="Brannstrom I.O."/>
            <person name="Guillou S."/>
            <person name="Cros-Aarteil S."/>
            <person name="Calhoun S."/>
            <person name="Haridas S."/>
            <person name="Kuo A."/>
            <person name="Mondo S."/>
            <person name="Pangilinan J."/>
            <person name="Riley R."/>
            <person name="LaButti K."/>
            <person name="Andreopoulos B."/>
            <person name="Lipzen A."/>
            <person name="Chen C."/>
            <person name="Yanf M."/>
            <person name="Daum C."/>
            <person name="Ng V."/>
            <person name="Clum A."/>
            <person name="Steindorff A."/>
            <person name="Ohm R."/>
            <person name="Martin F."/>
            <person name="Silar P."/>
            <person name="Natvig D."/>
            <person name="Lalanne C."/>
            <person name="Gautier V."/>
            <person name="Ament-velasquez S.L."/>
            <person name="Kruys A."/>
            <person name="Hutchinson M.I."/>
            <person name="Powell A.J."/>
            <person name="Barry K."/>
            <person name="Miller A.N."/>
            <person name="Grigoriev I.V."/>
            <person name="Debuchy R."/>
            <person name="Gladieux P."/>
            <person name="Thoren M.H."/>
            <person name="Johannesson H."/>
        </authorList>
    </citation>
    <scope>NUCLEOTIDE SEQUENCE</scope>
    <source>
        <strain evidence="3">SMH3187-1</strain>
    </source>
</reference>
<gene>
    <name evidence="3" type="ORF">B0T18DRAFT_321689</name>
</gene>
<organism evidence="3 4">
    <name type="scientific">Schizothecium vesticola</name>
    <dbReference type="NCBI Taxonomy" id="314040"/>
    <lineage>
        <taxon>Eukaryota</taxon>
        <taxon>Fungi</taxon>
        <taxon>Dikarya</taxon>
        <taxon>Ascomycota</taxon>
        <taxon>Pezizomycotina</taxon>
        <taxon>Sordariomycetes</taxon>
        <taxon>Sordariomycetidae</taxon>
        <taxon>Sordariales</taxon>
        <taxon>Schizotheciaceae</taxon>
        <taxon>Schizothecium</taxon>
    </lineage>
</organism>
<evidence type="ECO:0000313" key="3">
    <source>
        <dbReference type="EMBL" id="KAK0750062.1"/>
    </source>
</evidence>
<evidence type="ECO:0000259" key="2">
    <source>
        <dbReference type="Pfam" id="PF00149"/>
    </source>
</evidence>
<dbReference type="Proteomes" id="UP001172155">
    <property type="component" value="Unassembled WGS sequence"/>
</dbReference>
<keyword evidence="4" id="KW-1185">Reference proteome</keyword>
<dbReference type="Gene3D" id="3.60.21.10">
    <property type="match status" value="1"/>
</dbReference>
<sequence>MLFAGFLALSKLVCWKRQSESSAADQIFGPLQFQSDGTFQLSIFEDLHFGENSWTTWGSQQDLNTVKVMNQILDAEPTTNLVVLNGDLITGENVFFENGTHYLDQIVAPLLSRNLTWASTYGNHDSSYNLSRDSLLAREQRWPNARTTQMVSASTAGVSNYYLPVYPASCTASCTASCPPALLLWFFDSRGGHLHQQHDPTTGALVGQPDWVDESVVSWFQATNAALVDAAGGTPIPALAFVHIPTNASLAAQERGVNPRREPGIDDDAPVAQQGQGWCADGVDNGTCAYGGQDGPFMAAVAGTEGMVALFSGHDHGNTWCYRWEGRLPGMEVEGKGVNLCFGQHSGYGGYGNWIRGARQVVVSRDAEGEVVVETYVRLESGAVVGAVTLNDTYGQDRYPETPNDKTRCPTCS</sequence>
<dbReference type="InterPro" id="IPR004843">
    <property type="entry name" value="Calcineurin-like_PHP"/>
</dbReference>
<dbReference type="Pfam" id="PF00149">
    <property type="entry name" value="Metallophos"/>
    <property type="match status" value="1"/>
</dbReference>